<proteinExistence type="predicted"/>
<gene>
    <name evidence="1" type="ORF">SAMN04488053_104216</name>
</gene>
<dbReference type="EMBL" id="FNIL01000004">
    <property type="protein sequence ID" value="SDN90434.1"/>
    <property type="molecule type" value="Genomic_DNA"/>
</dbReference>
<dbReference type="STRING" id="745820.SAMN04488053_104216"/>
<evidence type="ECO:0000313" key="1">
    <source>
        <dbReference type="EMBL" id="SDN90434.1"/>
    </source>
</evidence>
<protein>
    <submittedName>
        <fullName evidence="1">Uncharacterized protein</fullName>
    </submittedName>
</protein>
<dbReference type="AlphaFoldDB" id="A0A1H0F739"/>
<keyword evidence="2" id="KW-1185">Reference proteome</keyword>
<organism evidence="1 2">
    <name type="scientific">Alkalicoccus daliensis</name>
    <dbReference type="NCBI Taxonomy" id="745820"/>
    <lineage>
        <taxon>Bacteria</taxon>
        <taxon>Bacillati</taxon>
        <taxon>Bacillota</taxon>
        <taxon>Bacilli</taxon>
        <taxon>Bacillales</taxon>
        <taxon>Bacillaceae</taxon>
        <taxon>Alkalicoccus</taxon>
    </lineage>
</organism>
<accession>A0A1H0F739</accession>
<sequence length="47" mass="5559">MTARIEEGLEALNKYRAYIKVTEDGESKHYVFFGEQLGNYRVREYLA</sequence>
<name>A0A1H0F739_9BACI</name>
<evidence type="ECO:0000313" key="2">
    <source>
        <dbReference type="Proteomes" id="UP000198778"/>
    </source>
</evidence>
<dbReference type="Proteomes" id="UP000198778">
    <property type="component" value="Unassembled WGS sequence"/>
</dbReference>
<reference evidence="2" key="1">
    <citation type="submission" date="2016-10" db="EMBL/GenBank/DDBJ databases">
        <authorList>
            <person name="Varghese N."/>
            <person name="Submissions S."/>
        </authorList>
    </citation>
    <scope>NUCLEOTIDE SEQUENCE [LARGE SCALE GENOMIC DNA]</scope>
    <source>
        <strain evidence="2">CGMCC 1.10369</strain>
    </source>
</reference>